<proteinExistence type="predicted"/>
<dbReference type="EMBL" id="HBEO01012411">
    <property type="protein sequence ID" value="CAD8480368.1"/>
    <property type="molecule type" value="Transcribed_RNA"/>
</dbReference>
<accession>A0A7S0EBQ9</accession>
<protein>
    <submittedName>
        <fullName evidence="2">Uncharacterized protein</fullName>
    </submittedName>
</protein>
<reference evidence="2" key="1">
    <citation type="submission" date="2021-01" db="EMBL/GenBank/DDBJ databases">
        <authorList>
            <person name="Corre E."/>
            <person name="Pelletier E."/>
            <person name="Niang G."/>
            <person name="Scheremetjew M."/>
            <person name="Finn R."/>
            <person name="Kale V."/>
            <person name="Holt S."/>
            <person name="Cochrane G."/>
            <person name="Meng A."/>
            <person name="Brown T."/>
            <person name="Cohen L."/>
        </authorList>
    </citation>
    <scope>NUCLEOTIDE SEQUENCE</scope>
    <source>
        <strain evidence="2">CCMP325</strain>
    </source>
</reference>
<sequence length="136" mass="15201">MVASKGENNGFSSPARFKISLSQGGSFKDKRSRSPNTLDETLFDRLERMRVSVSSPKLSVRGRSQGESMWHGRQPPTPILFRRCKQSPPYLKVDVNAPEVKDGSEPEPPAPRSHPLWSTSSDSPMDCEKQHFLSDS</sequence>
<feature type="region of interest" description="Disordered" evidence="1">
    <location>
        <begin position="92"/>
        <end position="136"/>
    </location>
</feature>
<gene>
    <name evidence="2" type="ORF">HPHI1048_LOCUS8442</name>
</gene>
<feature type="compositionally biased region" description="Basic and acidic residues" evidence="1">
    <location>
        <begin position="126"/>
        <end position="136"/>
    </location>
</feature>
<evidence type="ECO:0000313" key="2">
    <source>
        <dbReference type="EMBL" id="CAD8480368.1"/>
    </source>
</evidence>
<evidence type="ECO:0000256" key="1">
    <source>
        <dbReference type="SAM" id="MobiDB-lite"/>
    </source>
</evidence>
<organism evidence="2">
    <name type="scientific">Hanusia phi</name>
    <dbReference type="NCBI Taxonomy" id="3032"/>
    <lineage>
        <taxon>Eukaryota</taxon>
        <taxon>Cryptophyceae</taxon>
        <taxon>Pyrenomonadales</taxon>
        <taxon>Geminigeraceae</taxon>
        <taxon>Hanusia</taxon>
    </lineage>
</organism>
<dbReference type="AlphaFoldDB" id="A0A7S0EBQ9"/>
<feature type="region of interest" description="Disordered" evidence="1">
    <location>
        <begin position="1"/>
        <end position="40"/>
    </location>
</feature>
<feature type="compositionally biased region" description="Polar residues" evidence="1">
    <location>
        <begin position="1"/>
        <end position="12"/>
    </location>
</feature>
<feature type="region of interest" description="Disordered" evidence="1">
    <location>
        <begin position="53"/>
        <end position="78"/>
    </location>
</feature>
<name>A0A7S0EBQ9_9CRYP</name>